<comment type="caution">
    <text evidence="2">The sequence shown here is derived from an EMBL/GenBank/DDBJ whole genome shotgun (WGS) entry which is preliminary data.</text>
</comment>
<feature type="compositionally biased region" description="Basic and acidic residues" evidence="1">
    <location>
        <begin position="1"/>
        <end position="41"/>
    </location>
</feature>
<evidence type="ECO:0000256" key="1">
    <source>
        <dbReference type="SAM" id="MobiDB-lite"/>
    </source>
</evidence>
<dbReference type="Proteomes" id="UP000800303">
    <property type="component" value="Unassembled WGS sequence"/>
</dbReference>
<organism evidence="2 3">
    <name type="scientific">Saccharibacillus alkalitolerans</name>
    <dbReference type="NCBI Taxonomy" id="2705290"/>
    <lineage>
        <taxon>Bacteria</taxon>
        <taxon>Bacillati</taxon>
        <taxon>Bacillota</taxon>
        <taxon>Bacilli</taxon>
        <taxon>Bacillales</taxon>
        <taxon>Paenibacillaceae</taxon>
        <taxon>Saccharibacillus</taxon>
    </lineage>
</organism>
<keyword evidence="3" id="KW-1185">Reference proteome</keyword>
<protein>
    <submittedName>
        <fullName evidence="2">Uncharacterized protein</fullName>
    </submittedName>
</protein>
<feature type="region of interest" description="Disordered" evidence="1">
    <location>
        <begin position="1"/>
        <end position="82"/>
    </location>
</feature>
<evidence type="ECO:0000313" key="3">
    <source>
        <dbReference type="Proteomes" id="UP000800303"/>
    </source>
</evidence>
<proteinExistence type="predicted"/>
<sequence length="82" mass="9197">MANEGRPEDTEFMTKEEREEAGRRTNADFARHERTESEKSGANDVSKGPILKRLAEDDIRRRVGDGNFDASKGDDQTPSINS</sequence>
<accession>A0ABX0F118</accession>
<dbReference type="RefSeq" id="WP_166272909.1">
    <property type="nucleotide sequence ID" value="NZ_JAAFGS010000001.1"/>
</dbReference>
<reference evidence="2 3" key="1">
    <citation type="submission" date="2020-01" db="EMBL/GenBank/DDBJ databases">
        <title>Polyphasic characterisation and genomic insights into a novel alkali tolerant bacterium VR-M41.</title>
        <authorList>
            <person name="Vemuluri V.R."/>
        </authorList>
    </citation>
    <scope>NUCLEOTIDE SEQUENCE [LARGE SCALE GENOMIC DNA]</scope>
    <source>
        <strain evidence="2 3">VR-M41</strain>
    </source>
</reference>
<gene>
    <name evidence="2" type="ORF">GYN08_04965</name>
</gene>
<evidence type="ECO:0000313" key="2">
    <source>
        <dbReference type="EMBL" id="NGZ74661.1"/>
    </source>
</evidence>
<name>A0ABX0F118_9BACL</name>
<dbReference type="EMBL" id="JAAFGS010000001">
    <property type="protein sequence ID" value="NGZ74661.1"/>
    <property type="molecule type" value="Genomic_DNA"/>
</dbReference>
<feature type="compositionally biased region" description="Basic and acidic residues" evidence="1">
    <location>
        <begin position="53"/>
        <end position="64"/>
    </location>
</feature>